<keyword evidence="2" id="KW-0472">Membrane</keyword>
<evidence type="ECO:0000256" key="2">
    <source>
        <dbReference type="SAM" id="Phobius"/>
    </source>
</evidence>
<evidence type="ECO:0000256" key="1">
    <source>
        <dbReference type="SAM" id="MobiDB-lite"/>
    </source>
</evidence>
<feature type="region of interest" description="Disordered" evidence="1">
    <location>
        <begin position="77"/>
        <end position="97"/>
    </location>
</feature>
<feature type="transmembrane region" description="Helical" evidence="2">
    <location>
        <begin position="18"/>
        <end position="38"/>
    </location>
</feature>
<proteinExistence type="predicted"/>
<accession>A0AA39NSG7</accession>
<dbReference type="EMBL" id="JAUEPR010000056">
    <property type="protein sequence ID" value="KAK0471032.1"/>
    <property type="molecule type" value="Genomic_DNA"/>
</dbReference>
<reference evidence="3" key="1">
    <citation type="submission" date="2023-06" db="EMBL/GenBank/DDBJ databases">
        <authorList>
            <consortium name="Lawrence Berkeley National Laboratory"/>
            <person name="Ahrendt S."/>
            <person name="Sahu N."/>
            <person name="Indic B."/>
            <person name="Wong-Bajracharya J."/>
            <person name="Merenyi Z."/>
            <person name="Ke H.-M."/>
            <person name="Monk M."/>
            <person name="Kocsube S."/>
            <person name="Drula E."/>
            <person name="Lipzen A."/>
            <person name="Balint B."/>
            <person name="Henrissat B."/>
            <person name="Andreopoulos B."/>
            <person name="Martin F.M."/>
            <person name="Harder C.B."/>
            <person name="Rigling D."/>
            <person name="Ford K.L."/>
            <person name="Foster G.D."/>
            <person name="Pangilinan J."/>
            <person name="Papanicolaou A."/>
            <person name="Barry K."/>
            <person name="LaButti K."/>
            <person name="Viragh M."/>
            <person name="Koriabine M."/>
            <person name="Yan M."/>
            <person name="Riley R."/>
            <person name="Champramary S."/>
            <person name="Plett K.L."/>
            <person name="Tsai I.J."/>
            <person name="Slot J."/>
            <person name="Sipos G."/>
            <person name="Plett J."/>
            <person name="Nagy L.G."/>
            <person name="Grigoriev I.V."/>
        </authorList>
    </citation>
    <scope>NUCLEOTIDE SEQUENCE</scope>
    <source>
        <strain evidence="3">ICMP 16352</strain>
    </source>
</reference>
<dbReference type="Proteomes" id="UP001175227">
    <property type="component" value="Unassembled WGS sequence"/>
</dbReference>
<sequence length="97" mass="10792">MTHCPLARTTMIHFMNECFFVILVAYPILFLDNIYLHVAHFTPTLLLVVTVVSTLVVSGAVNLTLVLWGHRVEEKEASSRAEKEALSSDDKPIPGLV</sequence>
<keyword evidence="2" id="KW-0812">Transmembrane</keyword>
<comment type="caution">
    <text evidence="3">The sequence shown here is derived from an EMBL/GenBank/DDBJ whole genome shotgun (WGS) entry which is preliminary data.</text>
</comment>
<gene>
    <name evidence="3" type="ORF">IW261DRAFT_1514185</name>
</gene>
<evidence type="ECO:0000313" key="3">
    <source>
        <dbReference type="EMBL" id="KAK0471032.1"/>
    </source>
</evidence>
<organism evidence="3 4">
    <name type="scientific">Armillaria novae-zelandiae</name>
    <dbReference type="NCBI Taxonomy" id="153914"/>
    <lineage>
        <taxon>Eukaryota</taxon>
        <taxon>Fungi</taxon>
        <taxon>Dikarya</taxon>
        <taxon>Basidiomycota</taxon>
        <taxon>Agaricomycotina</taxon>
        <taxon>Agaricomycetes</taxon>
        <taxon>Agaricomycetidae</taxon>
        <taxon>Agaricales</taxon>
        <taxon>Marasmiineae</taxon>
        <taxon>Physalacriaceae</taxon>
        <taxon>Armillaria</taxon>
    </lineage>
</organism>
<protein>
    <submittedName>
        <fullName evidence="3">Uncharacterized protein</fullName>
    </submittedName>
</protein>
<evidence type="ECO:0000313" key="4">
    <source>
        <dbReference type="Proteomes" id="UP001175227"/>
    </source>
</evidence>
<keyword evidence="2" id="KW-1133">Transmembrane helix</keyword>
<dbReference type="AlphaFoldDB" id="A0AA39NSG7"/>
<keyword evidence="4" id="KW-1185">Reference proteome</keyword>
<feature type="transmembrane region" description="Helical" evidence="2">
    <location>
        <begin position="44"/>
        <end position="68"/>
    </location>
</feature>
<name>A0AA39NSG7_9AGAR</name>